<protein>
    <submittedName>
        <fullName evidence="1">Uncharacterized protein</fullName>
    </submittedName>
</protein>
<evidence type="ECO:0000313" key="2">
    <source>
        <dbReference type="Proteomes" id="UP000724584"/>
    </source>
</evidence>
<comment type="caution">
    <text evidence="1">The sequence shown here is derived from an EMBL/GenBank/DDBJ whole genome shotgun (WGS) entry which is preliminary data.</text>
</comment>
<gene>
    <name evidence="1" type="ORF">F5144DRAFT_554429</name>
</gene>
<dbReference type="Proteomes" id="UP000724584">
    <property type="component" value="Unassembled WGS sequence"/>
</dbReference>
<proteinExistence type="predicted"/>
<dbReference type="EMBL" id="JAGIZQ010000001">
    <property type="protein sequence ID" value="KAH6649863.1"/>
    <property type="molecule type" value="Genomic_DNA"/>
</dbReference>
<organism evidence="1 2">
    <name type="scientific">Chaetomium tenue</name>
    <dbReference type="NCBI Taxonomy" id="1854479"/>
    <lineage>
        <taxon>Eukaryota</taxon>
        <taxon>Fungi</taxon>
        <taxon>Dikarya</taxon>
        <taxon>Ascomycota</taxon>
        <taxon>Pezizomycotina</taxon>
        <taxon>Sordariomycetes</taxon>
        <taxon>Sordariomycetidae</taxon>
        <taxon>Sordariales</taxon>
        <taxon>Chaetomiaceae</taxon>
        <taxon>Chaetomium</taxon>
    </lineage>
</organism>
<evidence type="ECO:0000313" key="1">
    <source>
        <dbReference type="EMBL" id="KAH6649863.1"/>
    </source>
</evidence>
<keyword evidence="2" id="KW-1185">Reference proteome</keyword>
<accession>A0ACB7PL75</accession>
<reference evidence="1 2" key="1">
    <citation type="journal article" date="2021" name="Nat. Commun.">
        <title>Genetic determinants of endophytism in the Arabidopsis root mycobiome.</title>
        <authorList>
            <person name="Mesny F."/>
            <person name="Miyauchi S."/>
            <person name="Thiergart T."/>
            <person name="Pickel B."/>
            <person name="Atanasova L."/>
            <person name="Karlsson M."/>
            <person name="Huettel B."/>
            <person name="Barry K.W."/>
            <person name="Haridas S."/>
            <person name="Chen C."/>
            <person name="Bauer D."/>
            <person name="Andreopoulos W."/>
            <person name="Pangilinan J."/>
            <person name="LaButti K."/>
            <person name="Riley R."/>
            <person name="Lipzen A."/>
            <person name="Clum A."/>
            <person name="Drula E."/>
            <person name="Henrissat B."/>
            <person name="Kohler A."/>
            <person name="Grigoriev I.V."/>
            <person name="Martin F.M."/>
            <person name="Hacquard S."/>
        </authorList>
    </citation>
    <scope>NUCLEOTIDE SEQUENCE [LARGE SCALE GENOMIC DNA]</scope>
    <source>
        <strain evidence="1 2">MPI-SDFR-AT-0079</strain>
    </source>
</reference>
<name>A0ACB7PL75_9PEZI</name>
<sequence>MEETRINYGSLVQSLSSLLVALRFLGTCSQPVGWPAALGNQRISRVSNTVATMTLEGGFQSTYAWLARAAGKSVASMRLGCPQACGCLHCRYLQLVQRNYVSNFWL</sequence>